<sequence>MNVGQAIQRARSWVEQQAPRIPGFHGAFLAGSLTRMAPETPLEPWRDVDVVMLTTDRDAIKDDRLELVHDGLVLECAVLGDEPFRSPERILGSAEFADNLAAGVILADPTGELGRLHQRVAVEHSRRQWVQARCEDNARVAAKRLAQARKALEAGELPAVLMHFYVGTVMMINLTSISNASPLTMRRCFVRSGELLEAQGQADLHEEALELIGTARLTRGDTERFLSHFDEAFRMAIQVKRQRVHYDFKFREHLRPYYVDGTREMIEAGRHREATFWIIGFAYQAWLVLLNDAPEELQQPHLERLVDFFQALDLLPTTDWEARLNRFEALLAKFSAAATERIRDNPALTG</sequence>
<dbReference type="RefSeq" id="WP_169351340.1">
    <property type="nucleotide sequence ID" value="NZ_JABBJJ010000392.1"/>
</dbReference>
<dbReference type="AlphaFoldDB" id="A0A848LXA7"/>
<protein>
    <submittedName>
        <fullName evidence="1">Uncharacterized protein</fullName>
    </submittedName>
</protein>
<dbReference type="Proteomes" id="UP000518300">
    <property type="component" value="Unassembled WGS sequence"/>
</dbReference>
<evidence type="ECO:0000313" key="1">
    <source>
        <dbReference type="EMBL" id="NMO22182.1"/>
    </source>
</evidence>
<comment type="caution">
    <text evidence="1">The sequence shown here is derived from an EMBL/GenBank/DDBJ whole genome shotgun (WGS) entry which is preliminary data.</text>
</comment>
<reference evidence="1 2" key="1">
    <citation type="submission" date="2020-04" db="EMBL/GenBank/DDBJ databases">
        <title>Draft genome of Pyxidicoccus fallax type strain.</title>
        <authorList>
            <person name="Whitworth D.E."/>
        </authorList>
    </citation>
    <scope>NUCLEOTIDE SEQUENCE [LARGE SCALE GENOMIC DNA]</scope>
    <source>
        <strain evidence="1 2">DSM 14698</strain>
    </source>
</reference>
<evidence type="ECO:0000313" key="2">
    <source>
        <dbReference type="Proteomes" id="UP000518300"/>
    </source>
</evidence>
<proteinExistence type="predicted"/>
<gene>
    <name evidence="1" type="ORF">HG543_46090</name>
</gene>
<keyword evidence="2" id="KW-1185">Reference proteome</keyword>
<accession>A0A848LXA7</accession>
<name>A0A848LXA7_9BACT</name>
<dbReference type="EMBL" id="JABBJJ010000392">
    <property type="protein sequence ID" value="NMO22182.1"/>
    <property type="molecule type" value="Genomic_DNA"/>
</dbReference>
<organism evidence="1 2">
    <name type="scientific">Pyxidicoccus fallax</name>
    <dbReference type="NCBI Taxonomy" id="394095"/>
    <lineage>
        <taxon>Bacteria</taxon>
        <taxon>Pseudomonadati</taxon>
        <taxon>Myxococcota</taxon>
        <taxon>Myxococcia</taxon>
        <taxon>Myxococcales</taxon>
        <taxon>Cystobacterineae</taxon>
        <taxon>Myxococcaceae</taxon>
        <taxon>Pyxidicoccus</taxon>
    </lineage>
</organism>